<evidence type="ECO:0000313" key="3">
    <source>
        <dbReference type="Proteomes" id="UP000011080"/>
    </source>
</evidence>
<dbReference type="AlphaFoldDB" id="L8IDD4"/>
<feature type="region of interest" description="Disordered" evidence="1">
    <location>
        <begin position="420"/>
        <end position="439"/>
    </location>
</feature>
<feature type="region of interest" description="Disordered" evidence="1">
    <location>
        <begin position="1"/>
        <end position="52"/>
    </location>
</feature>
<proteinExistence type="predicted"/>
<evidence type="ECO:0000313" key="2">
    <source>
        <dbReference type="EMBL" id="ELR54198.1"/>
    </source>
</evidence>
<reference evidence="2 3" key="1">
    <citation type="journal article" date="2012" name="Nat. Genet.">
        <title>The yak genome and adaptation to life at high altitude.</title>
        <authorList>
            <person name="Qiu Q."/>
            <person name="Zhang G."/>
            <person name="Ma T."/>
            <person name="Qian W."/>
            <person name="Wang J."/>
            <person name="Ye Z."/>
            <person name="Cao C."/>
            <person name="Hu Q."/>
            <person name="Kim J."/>
            <person name="Larkin D.M."/>
            <person name="Auvil L."/>
            <person name="Capitanu B."/>
            <person name="Ma J."/>
            <person name="Lewin H.A."/>
            <person name="Qian X."/>
            <person name="Lang Y."/>
            <person name="Zhou R."/>
            <person name="Wang L."/>
            <person name="Wang K."/>
            <person name="Xia J."/>
            <person name="Liao S."/>
            <person name="Pan S."/>
            <person name="Lu X."/>
            <person name="Hou H."/>
            <person name="Wang Y."/>
            <person name="Zang X."/>
            <person name="Yin Y."/>
            <person name="Ma H."/>
            <person name="Zhang J."/>
            <person name="Wang Z."/>
            <person name="Zhang Y."/>
            <person name="Zhang D."/>
            <person name="Yonezawa T."/>
            <person name="Hasegawa M."/>
            <person name="Zhong Y."/>
            <person name="Liu W."/>
            <person name="Zhang Y."/>
            <person name="Huang Z."/>
            <person name="Zhang S."/>
            <person name="Long R."/>
            <person name="Yang H."/>
            <person name="Wang J."/>
            <person name="Lenstra J.A."/>
            <person name="Cooper D.N."/>
            <person name="Wu Y."/>
            <person name="Wang J."/>
            <person name="Shi P."/>
            <person name="Wang J."/>
            <person name="Liu J."/>
        </authorList>
    </citation>
    <scope>NUCLEOTIDE SEQUENCE [LARGE SCALE GENOMIC DNA]</scope>
    <source>
        <strain evidence="3">yakQH1</strain>
    </source>
</reference>
<feature type="compositionally biased region" description="Low complexity" evidence="1">
    <location>
        <begin position="162"/>
        <end position="173"/>
    </location>
</feature>
<dbReference type="Proteomes" id="UP000011080">
    <property type="component" value="Unassembled WGS sequence"/>
</dbReference>
<organism evidence="2 3">
    <name type="scientific">Bos mutus</name>
    <name type="common">wild yak</name>
    <dbReference type="NCBI Taxonomy" id="72004"/>
    <lineage>
        <taxon>Eukaryota</taxon>
        <taxon>Metazoa</taxon>
        <taxon>Chordata</taxon>
        <taxon>Craniata</taxon>
        <taxon>Vertebrata</taxon>
        <taxon>Euteleostomi</taxon>
        <taxon>Mammalia</taxon>
        <taxon>Eutheria</taxon>
        <taxon>Laurasiatheria</taxon>
        <taxon>Artiodactyla</taxon>
        <taxon>Ruminantia</taxon>
        <taxon>Pecora</taxon>
        <taxon>Bovidae</taxon>
        <taxon>Bovinae</taxon>
        <taxon>Bos</taxon>
    </lineage>
</organism>
<feature type="compositionally biased region" description="Polar residues" evidence="1">
    <location>
        <begin position="420"/>
        <end position="433"/>
    </location>
</feature>
<name>L8IDD4_9CETA</name>
<protein>
    <submittedName>
        <fullName evidence="2">Uncharacterized protein</fullName>
    </submittedName>
</protein>
<feature type="region of interest" description="Disordered" evidence="1">
    <location>
        <begin position="156"/>
        <end position="193"/>
    </location>
</feature>
<evidence type="ECO:0000256" key="1">
    <source>
        <dbReference type="SAM" id="MobiDB-lite"/>
    </source>
</evidence>
<accession>L8IDD4</accession>
<feature type="compositionally biased region" description="Polar residues" evidence="1">
    <location>
        <begin position="1"/>
        <end position="11"/>
    </location>
</feature>
<feature type="compositionally biased region" description="Basic residues" evidence="1">
    <location>
        <begin position="26"/>
        <end position="37"/>
    </location>
</feature>
<sequence length="439" mass="49211">MGRQLLQSSRLLPTPGDRPTYPPRPRTCRCRIPRHTRSSGDWGGPSPSASAAPDFIRQFREPWVNETGLCWFRPDPTSGIRPPGLGAQELRGCPVSSPTERLDAKLRPLGVETRGRADSHIEPLKLRCGGREAASPQAGGQTQRRFTVQDAMAKKTELEGKASVASEASSPPARTSPGACHRQRQHRAGHPRPLYPWRKAVLETCPKCACAGGPLRGPRIPPRVLRLNTVIRADQRVLRLNTVIRADQRVLRLNTVIRADQRVLRLNTVIRADQRVLRLNTVIRADQRVLRLNTVIRADQRVLRLNTVIRADQRVLRLNTVIRADQRVLRLNTVIRADQRVLRLNTVIRADQRVLKINTIIQADQRVLRFNTIIQADQQGLRLNTVIQADQQGLRLNTIVQADQRVFRLNRVVQANQSGAQNKTGEFTGSVTRATPDAG</sequence>
<gene>
    <name evidence="2" type="ORF">M91_01478</name>
</gene>
<feature type="compositionally biased region" description="Basic residues" evidence="1">
    <location>
        <begin position="181"/>
        <end position="190"/>
    </location>
</feature>
<dbReference type="EMBL" id="JH881459">
    <property type="protein sequence ID" value="ELR54198.1"/>
    <property type="molecule type" value="Genomic_DNA"/>
</dbReference>